<name>A0ABQ3N6R6_9BACI</name>
<sequence length="50" mass="5608">MQFGSVMLDMMFTGREIKTYIPLTEVAKILGGYIPDSITAIELLLEQEIS</sequence>
<gene>
    <name evidence="1" type="ORF">AM1BK_41680</name>
</gene>
<evidence type="ECO:0000313" key="1">
    <source>
        <dbReference type="EMBL" id="GHI00626.1"/>
    </source>
</evidence>
<dbReference type="Proteomes" id="UP000637074">
    <property type="component" value="Unassembled WGS sequence"/>
</dbReference>
<comment type="caution">
    <text evidence="1">The sequence shown here is derived from an EMBL/GenBank/DDBJ whole genome shotgun (WGS) entry which is preliminary data.</text>
</comment>
<protein>
    <submittedName>
        <fullName evidence="1">Uncharacterized protein</fullName>
    </submittedName>
</protein>
<proteinExistence type="predicted"/>
<dbReference type="EMBL" id="BNDS01000025">
    <property type="protein sequence ID" value="GHI00626.1"/>
    <property type="molecule type" value="Genomic_DNA"/>
</dbReference>
<accession>A0ABQ3N6R6</accession>
<organism evidence="1 2">
    <name type="scientific">Neobacillus kokaensis</name>
    <dbReference type="NCBI Taxonomy" id="2759023"/>
    <lineage>
        <taxon>Bacteria</taxon>
        <taxon>Bacillati</taxon>
        <taxon>Bacillota</taxon>
        <taxon>Bacilli</taxon>
        <taxon>Bacillales</taxon>
        <taxon>Bacillaceae</taxon>
        <taxon>Neobacillus</taxon>
    </lineage>
</organism>
<evidence type="ECO:0000313" key="2">
    <source>
        <dbReference type="Proteomes" id="UP000637074"/>
    </source>
</evidence>
<keyword evidence="2" id="KW-1185">Reference proteome</keyword>
<reference evidence="1 2" key="1">
    <citation type="journal article" date="2022" name="Int. J. Syst. Evol. Microbiol.">
        <title>Neobacillus kokaensis sp. nov., isolated from soil.</title>
        <authorList>
            <person name="Yuki K."/>
            <person name="Matsubara H."/>
            <person name="Yamaguchi S."/>
        </authorList>
    </citation>
    <scope>NUCLEOTIDE SEQUENCE [LARGE SCALE GENOMIC DNA]</scope>
    <source>
        <strain evidence="1 2">LOB 377</strain>
    </source>
</reference>